<name>A0A9D2I5V4_9FIRM</name>
<comment type="caution">
    <text evidence="1">The sequence shown here is derived from an EMBL/GenBank/DDBJ whole genome shotgun (WGS) entry which is preliminary data.</text>
</comment>
<evidence type="ECO:0000313" key="2">
    <source>
        <dbReference type="Proteomes" id="UP000886858"/>
    </source>
</evidence>
<accession>A0A9D2I5V4</accession>
<sequence length="57" mass="6715">MQDTNYKKEFSDQFPVAMAYVPWQRMTGIFENLEEAFCCGTIFPELNKPFTGRRCVK</sequence>
<gene>
    <name evidence="1" type="ORF">H9717_04735</name>
</gene>
<evidence type="ECO:0000313" key="1">
    <source>
        <dbReference type="EMBL" id="HJA92409.1"/>
    </source>
</evidence>
<dbReference type="AlphaFoldDB" id="A0A9D2I5V4"/>
<reference evidence="1" key="1">
    <citation type="journal article" date="2021" name="PeerJ">
        <title>Extensive microbial diversity within the chicken gut microbiome revealed by metagenomics and culture.</title>
        <authorList>
            <person name="Gilroy R."/>
            <person name="Ravi A."/>
            <person name="Getino M."/>
            <person name="Pursley I."/>
            <person name="Horton D.L."/>
            <person name="Alikhan N.F."/>
            <person name="Baker D."/>
            <person name="Gharbi K."/>
            <person name="Hall N."/>
            <person name="Watson M."/>
            <person name="Adriaenssens E.M."/>
            <person name="Foster-Nyarko E."/>
            <person name="Jarju S."/>
            <person name="Secka A."/>
            <person name="Antonio M."/>
            <person name="Oren A."/>
            <person name="Chaudhuri R.R."/>
            <person name="La Ragione R."/>
            <person name="Hildebrand F."/>
            <person name="Pallen M.J."/>
        </authorList>
    </citation>
    <scope>NUCLEOTIDE SEQUENCE</scope>
    <source>
        <strain evidence="1">CHK179-7159</strain>
    </source>
</reference>
<dbReference type="InterPro" id="IPR020256">
    <property type="entry name" value="Spore_coat_CotJA"/>
</dbReference>
<dbReference type="Pfam" id="PF11007">
    <property type="entry name" value="CotJA"/>
    <property type="match status" value="1"/>
</dbReference>
<organism evidence="1 2">
    <name type="scientific">Candidatus Eisenbergiella merdipullorum</name>
    <dbReference type="NCBI Taxonomy" id="2838553"/>
    <lineage>
        <taxon>Bacteria</taxon>
        <taxon>Bacillati</taxon>
        <taxon>Bacillota</taxon>
        <taxon>Clostridia</taxon>
        <taxon>Lachnospirales</taxon>
        <taxon>Lachnospiraceae</taxon>
        <taxon>Eisenbergiella</taxon>
    </lineage>
</organism>
<proteinExistence type="predicted"/>
<protein>
    <submittedName>
        <fullName evidence="1">Spore coat associated protein CotJA</fullName>
    </submittedName>
</protein>
<dbReference type="Proteomes" id="UP000886858">
    <property type="component" value="Unassembled WGS sequence"/>
</dbReference>
<reference evidence="1" key="2">
    <citation type="submission" date="2021-04" db="EMBL/GenBank/DDBJ databases">
        <authorList>
            <person name="Gilroy R."/>
        </authorList>
    </citation>
    <scope>NUCLEOTIDE SEQUENCE</scope>
    <source>
        <strain evidence="1">CHK179-7159</strain>
    </source>
</reference>
<dbReference type="EMBL" id="DWYY01000052">
    <property type="protein sequence ID" value="HJA92409.1"/>
    <property type="molecule type" value="Genomic_DNA"/>
</dbReference>